<dbReference type="EMBL" id="AP014957">
    <property type="protein sequence ID" value="BAS75661.1"/>
    <property type="molecule type" value="Genomic_DNA"/>
</dbReference>
<protein>
    <submittedName>
        <fullName evidence="1">Os01g0891066 protein</fullName>
    </submittedName>
</protein>
<dbReference type="PaxDb" id="39947-A0A0P0VBN4"/>
<accession>A0A0P0VBN4</accession>
<dbReference type="Proteomes" id="UP000059680">
    <property type="component" value="Chromosome 1"/>
</dbReference>
<reference evidence="1 2" key="3">
    <citation type="journal article" date="2013" name="Rice">
        <title>Improvement of the Oryza sativa Nipponbare reference genome using next generation sequence and optical map data.</title>
        <authorList>
            <person name="Kawahara Y."/>
            <person name="de la Bastide M."/>
            <person name="Hamilton J.P."/>
            <person name="Kanamori H."/>
            <person name="McCombie W.R."/>
            <person name="Ouyang S."/>
            <person name="Schwartz D.C."/>
            <person name="Tanaka T."/>
            <person name="Wu J."/>
            <person name="Zhou S."/>
            <person name="Childs K.L."/>
            <person name="Davidson R.M."/>
            <person name="Lin H."/>
            <person name="Quesada-Ocampo L."/>
            <person name="Vaillancourt B."/>
            <person name="Sakai H."/>
            <person name="Lee S.S."/>
            <person name="Kim J."/>
            <person name="Numa H."/>
            <person name="Itoh T."/>
            <person name="Buell C.R."/>
            <person name="Matsumoto T."/>
        </authorList>
    </citation>
    <scope>NUCLEOTIDE SEQUENCE [LARGE SCALE GENOMIC DNA]</scope>
    <source>
        <strain evidence="2">cv. Nipponbare</strain>
    </source>
</reference>
<organism evidence="1 2">
    <name type="scientific">Oryza sativa subsp. japonica</name>
    <name type="common">Rice</name>
    <dbReference type="NCBI Taxonomy" id="39947"/>
    <lineage>
        <taxon>Eukaryota</taxon>
        <taxon>Viridiplantae</taxon>
        <taxon>Streptophyta</taxon>
        <taxon>Embryophyta</taxon>
        <taxon>Tracheophyta</taxon>
        <taxon>Spermatophyta</taxon>
        <taxon>Magnoliopsida</taxon>
        <taxon>Liliopsida</taxon>
        <taxon>Poales</taxon>
        <taxon>Poaceae</taxon>
        <taxon>BOP clade</taxon>
        <taxon>Oryzoideae</taxon>
        <taxon>Oryzeae</taxon>
        <taxon>Oryzinae</taxon>
        <taxon>Oryza</taxon>
        <taxon>Oryza sativa</taxon>
    </lineage>
</organism>
<dbReference type="eggNOG" id="ENOG502R4W8">
    <property type="taxonomic scope" value="Eukaryota"/>
</dbReference>
<proteinExistence type="predicted"/>
<dbReference type="InParanoid" id="A0A0P0VBN4"/>
<reference evidence="2" key="1">
    <citation type="journal article" date="2005" name="Nature">
        <title>The map-based sequence of the rice genome.</title>
        <authorList>
            <consortium name="International rice genome sequencing project (IRGSP)"/>
            <person name="Matsumoto T."/>
            <person name="Wu J."/>
            <person name="Kanamori H."/>
            <person name="Katayose Y."/>
            <person name="Fujisawa M."/>
            <person name="Namiki N."/>
            <person name="Mizuno H."/>
            <person name="Yamamoto K."/>
            <person name="Antonio B.A."/>
            <person name="Baba T."/>
            <person name="Sakata K."/>
            <person name="Nagamura Y."/>
            <person name="Aoki H."/>
            <person name="Arikawa K."/>
            <person name="Arita K."/>
            <person name="Bito T."/>
            <person name="Chiden Y."/>
            <person name="Fujitsuka N."/>
            <person name="Fukunaka R."/>
            <person name="Hamada M."/>
            <person name="Harada C."/>
            <person name="Hayashi A."/>
            <person name="Hijishita S."/>
            <person name="Honda M."/>
            <person name="Hosokawa S."/>
            <person name="Ichikawa Y."/>
            <person name="Idonuma A."/>
            <person name="Iijima M."/>
            <person name="Ikeda M."/>
            <person name="Ikeno M."/>
            <person name="Ito K."/>
            <person name="Ito S."/>
            <person name="Ito T."/>
            <person name="Ito Y."/>
            <person name="Ito Y."/>
            <person name="Iwabuchi A."/>
            <person name="Kamiya K."/>
            <person name="Karasawa W."/>
            <person name="Kurita K."/>
            <person name="Katagiri S."/>
            <person name="Kikuta A."/>
            <person name="Kobayashi H."/>
            <person name="Kobayashi N."/>
            <person name="Machita K."/>
            <person name="Maehara T."/>
            <person name="Masukawa M."/>
            <person name="Mizubayashi T."/>
            <person name="Mukai Y."/>
            <person name="Nagasaki H."/>
            <person name="Nagata Y."/>
            <person name="Naito S."/>
            <person name="Nakashima M."/>
            <person name="Nakama Y."/>
            <person name="Nakamichi Y."/>
            <person name="Nakamura M."/>
            <person name="Meguro A."/>
            <person name="Negishi M."/>
            <person name="Ohta I."/>
            <person name="Ohta T."/>
            <person name="Okamoto M."/>
            <person name="Ono N."/>
            <person name="Saji S."/>
            <person name="Sakaguchi M."/>
            <person name="Sakai K."/>
            <person name="Shibata M."/>
            <person name="Shimokawa T."/>
            <person name="Song J."/>
            <person name="Takazaki Y."/>
            <person name="Terasawa K."/>
            <person name="Tsugane M."/>
            <person name="Tsuji K."/>
            <person name="Ueda S."/>
            <person name="Waki K."/>
            <person name="Yamagata H."/>
            <person name="Yamamoto M."/>
            <person name="Yamamoto S."/>
            <person name="Yamane H."/>
            <person name="Yoshiki S."/>
            <person name="Yoshihara R."/>
            <person name="Yukawa K."/>
            <person name="Zhong H."/>
            <person name="Yano M."/>
            <person name="Yuan Q."/>
            <person name="Ouyang S."/>
            <person name="Liu J."/>
            <person name="Jones K.M."/>
            <person name="Gansberger K."/>
            <person name="Moffat K."/>
            <person name="Hill J."/>
            <person name="Bera J."/>
            <person name="Fadrosh D."/>
            <person name="Jin S."/>
            <person name="Johri S."/>
            <person name="Kim M."/>
            <person name="Overton L."/>
            <person name="Reardon M."/>
            <person name="Tsitrin T."/>
            <person name="Vuong H."/>
            <person name="Weaver B."/>
            <person name="Ciecko A."/>
            <person name="Tallon L."/>
            <person name="Jackson J."/>
            <person name="Pai G."/>
            <person name="Aken S.V."/>
            <person name="Utterback T."/>
            <person name="Reidmuller S."/>
            <person name="Feldblyum T."/>
            <person name="Hsiao J."/>
            <person name="Zismann V."/>
            <person name="Iobst S."/>
            <person name="de Vazeille A.R."/>
            <person name="Buell C.R."/>
            <person name="Ying K."/>
            <person name="Li Y."/>
            <person name="Lu T."/>
            <person name="Huang Y."/>
            <person name="Zhao Q."/>
            <person name="Feng Q."/>
            <person name="Zhang L."/>
            <person name="Zhu J."/>
            <person name="Weng Q."/>
            <person name="Mu J."/>
            <person name="Lu Y."/>
            <person name="Fan D."/>
            <person name="Liu Y."/>
            <person name="Guan J."/>
            <person name="Zhang Y."/>
            <person name="Yu S."/>
            <person name="Liu X."/>
            <person name="Zhang Y."/>
            <person name="Hong G."/>
            <person name="Han B."/>
            <person name="Choisne N."/>
            <person name="Demange N."/>
            <person name="Orjeda G."/>
            <person name="Samain S."/>
            <person name="Cattolico L."/>
            <person name="Pelletier E."/>
            <person name="Couloux A."/>
            <person name="Segurens B."/>
            <person name="Wincker P."/>
            <person name="D'Hont A."/>
            <person name="Scarpelli C."/>
            <person name="Weissenbach J."/>
            <person name="Salanoubat M."/>
            <person name="Quetier F."/>
            <person name="Yu Y."/>
            <person name="Kim H.R."/>
            <person name="Rambo T."/>
            <person name="Currie J."/>
            <person name="Collura K."/>
            <person name="Luo M."/>
            <person name="Yang T."/>
            <person name="Ammiraju J.S.S."/>
            <person name="Engler F."/>
            <person name="Soderlund C."/>
            <person name="Wing R.A."/>
            <person name="Palmer L.E."/>
            <person name="de la Bastide M."/>
            <person name="Spiegel L."/>
            <person name="Nascimento L."/>
            <person name="Zutavern T."/>
            <person name="O'Shaughnessy A."/>
            <person name="Dike S."/>
            <person name="Dedhia N."/>
            <person name="Preston R."/>
            <person name="Balija V."/>
            <person name="McCombie W.R."/>
            <person name="Chow T."/>
            <person name="Chen H."/>
            <person name="Chung M."/>
            <person name="Chen C."/>
            <person name="Shaw J."/>
            <person name="Wu H."/>
            <person name="Hsiao K."/>
            <person name="Chao Y."/>
            <person name="Chu M."/>
            <person name="Cheng C."/>
            <person name="Hour A."/>
            <person name="Lee P."/>
            <person name="Lin S."/>
            <person name="Lin Y."/>
            <person name="Liou J."/>
            <person name="Liu S."/>
            <person name="Hsing Y."/>
            <person name="Raghuvanshi S."/>
            <person name="Mohanty A."/>
            <person name="Bharti A.K."/>
            <person name="Gaur A."/>
            <person name="Gupta V."/>
            <person name="Kumar D."/>
            <person name="Ravi V."/>
            <person name="Vij S."/>
            <person name="Kapur A."/>
            <person name="Khurana P."/>
            <person name="Khurana P."/>
            <person name="Khurana J.P."/>
            <person name="Tyagi A.K."/>
            <person name="Gaikwad K."/>
            <person name="Singh A."/>
            <person name="Dalal V."/>
            <person name="Srivastava S."/>
            <person name="Dixit A."/>
            <person name="Pal A.K."/>
            <person name="Ghazi I.A."/>
            <person name="Yadav M."/>
            <person name="Pandit A."/>
            <person name="Bhargava A."/>
            <person name="Sureshbabu K."/>
            <person name="Batra K."/>
            <person name="Sharma T.R."/>
            <person name="Mohapatra T."/>
            <person name="Singh N.K."/>
            <person name="Messing J."/>
            <person name="Nelson A.B."/>
            <person name="Fuks G."/>
            <person name="Kavchok S."/>
            <person name="Keizer G."/>
            <person name="Linton E."/>
            <person name="Llaca V."/>
            <person name="Song R."/>
            <person name="Tanyolac B."/>
            <person name="Young S."/>
            <person name="Ho-Il K."/>
            <person name="Hahn J.H."/>
            <person name="Sangsakoo G."/>
            <person name="Vanavichit A."/>
            <person name="de Mattos Luiz.A.T."/>
            <person name="Zimmer P.D."/>
            <person name="Malone G."/>
            <person name="Dellagostin O."/>
            <person name="de Oliveira A.C."/>
            <person name="Bevan M."/>
            <person name="Bancroft I."/>
            <person name="Minx P."/>
            <person name="Cordum H."/>
            <person name="Wilson R."/>
            <person name="Cheng Z."/>
            <person name="Jin W."/>
            <person name="Jiang J."/>
            <person name="Leong S.A."/>
            <person name="Iwama H."/>
            <person name="Gojobori T."/>
            <person name="Itoh T."/>
            <person name="Niimura Y."/>
            <person name="Fujii Y."/>
            <person name="Habara T."/>
            <person name="Sakai H."/>
            <person name="Sato Y."/>
            <person name="Wilson G."/>
            <person name="Kumar K."/>
            <person name="McCouch S."/>
            <person name="Juretic N."/>
            <person name="Hoen D."/>
            <person name="Wright S."/>
            <person name="Bruskiewich R."/>
            <person name="Bureau T."/>
            <person name="Miyao A."/>
            <person name="Hirochika H."/>
            <person name="Nishikawa T."/>
            <person name="Kadowaki K."/>
            <person name="Sugiura M."/>
            <person name="Burr B."/>
            <person name="Sasaki T."/>
        </authorList>
    </citation>
    <scope>NUCLEOTIDE SEQUENCE [LARGE SCALE GENOMIC DNA]</scope>
    <source>
        <strain evidence="2">cv. Nipponbare</strain>
    </source>
</reference>
<reference evidence="1 2" key="2">
    <citation type="journal article" date="2013" name="Plant Cell Physiol.">
        <title>Rice Annotation Project Database (RAP-DB): an integrative and interactive database for rice genomics.</title>
        <authorList>
            <person name="Sakai H."/>
            <person name="Lee S.S."/>
            <person name="Tanaka T."/>
            <person name="Numa H."/>
            <person name="Kim J."/>
            <person name="Kawahara Y."/>
            <person name="Wakimoto H."/>
            <person name="Yang C.C."/>
            <person name="Iwamoto M."/>
            <person name="Abe T."/>
            <person name="Yamada Y."/>
            <person name="Muto A."/>
            <person name="Inokuchi H."/>
            <person name="Ikemura T."/>
            <person name="Matsumoto T."/>
            <person name="Sasaki T."/>
            <person name="Itoh T."/>
        </authorList>
    </citation>
    <scope>NUCLEOTIDE SEQUENCE [LARGE SCALE GENOMIC DNA]</scope>
    <source>
        <strain evidence="2">cv. Nipponbare</strain>
    </source>
</reference>
<keyword evidence="2" id="KW-1185">Reference proteome</keyword>
<gene>
    <name evidence="1" type="ordered locus">Os01g0891066</name>
    <name evidence="1" type="ORF">OSNPB_010891066</name>
</gene>
<sequence length="170" mass="18633">MMMGLPTPAMVESENVTPLTKPRLELPHVLIRRPLVVPVNHVVFTVTFCTASTAIPCCFPRLPMLMPWPGPHATRSIQRLELPGPTETQSSPVRMAASYTATFVDLWMCIPSVFGLSAGASTVTRRTVTPRLCSTTTWNSSLLTDLTPSTTTFLAFEIVSDCIHGDEEDD</sequence>
<dbReference type="Gramene" id="Os01t0891066-00">
    <property type="protein sequence ID" value="Os01t0891066-00"/>
    <property type="gene ID" value="Os01g0891066"/>
</dbReference>
<evidence type="ECO:0000313" key="1">
    <source>
        <dbReference type="EMBL" id="BAS75661.1"/>
    </source>
</evidence>
<dbReference type="AlphaFoldDB" id="A0A0P0VBN4"/>
<evidence type="ECO:0000313" key="2">
    <source>
        <dbReference type="Proteomes" id="UP000059680"/>
    </source>
</evidence>
<name>A0A0P0VBN4_ORYSJ</name>